<dbReference type="SUPFAM" id="SSF51735">
    <property type="entry name" value="NAD(P)-binding Rossmann-fold domains"/>
    <property type="match status" value="1"/>
</dbReference>
<evidence type="ECO:0000256" key="4">
    <source>
        <dbReference type="ARBA" id="ARBA00022857"/>
    </source>
</evidence>
<dbReference type="GO" id="GO:0006526">
    <property type="term" value="P:L-arginine biosynthetic process"/>
    <property type="evidence" value="ECO:0007669"/>
    <property type="project" value="UniProtKB-UniRule"/>
</dbReference>
<dbReference type="CDD" id="cd17895">
    <property type="entry name" value="AGPR_1_N"/>
    <property type="match status" value="1"/>
</dbReference>
<dbReference type="GO" id="GO:0070401">
    <property type="term" value="F:NADP+ binding"/>
    <property type="evidence" value="ECO:0007669"/>
    <property type="project" value="InterPro"/>
</dbReference>
<dbReference type="EC" id="1.2.1.38" evidence="7"/>
<evidence type="ECO:0000256" key="5">
    <source>
        <dbReference type="ARBA" id="ARBA00023002"/>
    </source>
</evidence>
<dbReference type="InterPro" id="IPR000534">
    <property type="entry name" value="Semialdehyde_DH_NAD-bd"/>
</dbReference>
<dbReference type="Gene3D" id="3.40.50.720">
    <property type="entry name" value="NAD(P)-binding Rossmann-like Domain"/>
    <property type="match status" value="1"/>
</dbReference>
<comment type="function">
    <text evidence="7">Catalyzes the NADPH-dependent reduction of N-acetyl-5-glutamyl phosphate to yield N-acetyl-L-glutamate 5-semialdehyde.</text>
</comment>
<dbReference type="Proteomes" id="UP000035036">
    <property type="component" value="Chromosome"/>
</dbReference>
<comment type="catalytic activity">
    <reaction evidence="6 7">
        <text>N-acetyl-L-glutamate 5-semialdehyde + phosphate + NADP(+) = N-acetyl-L-glutamyl 5-phosphate + NADPH + H(+)</text>
        <dbReference type="Rhea" id="RHEA:21588"/>
        <dbReference type="ChEBI" id="CHEBI:15378"/>
        <dbReference type="ChEBI" id="CHEBI:29123"/>
        <dbReference type="ChEBI" id="CHEBI:43474"/>
        <dbReference type="ChEBI" id="CHEBI:57783"/>
        <dbReference type="ChEBI" id="CHEBI:57936"/>
        <dbReference type="ChEBI" id="CHEBI:58349"/>
        <dbReference type="EC" id="1.2.1.38"/>
    </reaction>
</comment>
<dbReference type="PANTHER" id="PTHR32338:SF10">
    <property type="entry name" value="N-ACETYL-GAMMA-GLUTAMYL-PHOSPHATE REDUCTASE, CHLOROPLASTIC-RELATED"/>
    <property type="match status" value="1"/>
</dbReference>
<dbReference type="Gene3D" id="3.30.360.10">
    <property type="entry name" value="Dihydrodipicolinate Reductase, domain 2"/>
    <property type="match status" value="1"/>
</dbReference>
<keyword evidence="3 7" id="KW-0028">Amino-acid biosynthesis</keyword>
<keyword evidence="2 7" id="KW-0055">Arginine biosynthesis</keyword>
<comment type="subcellular location">
    <subcellularLocation>
        <location evidence="7">Cytoplasm</location>
    </subcellularLocation>
</comment>
<dbReference type="HAMAP" id="MF_00150">
    <property type="entry name" value="ArgC_type1"/>
    <property type="match status" value="1"/>
</dbReference>
<dbReference type="CDD" id="cd23934">
    <property type="entry name" value="AGPR_1_C"/>
    <property type="match status" value="1"/>
</dbReference>
<dbReference type="UniPathway" id="UPA00068">
    <property type="reaction ID" value="UER00108"/>
</dbReference>
<sequence>MVKVSVMGASGYTGVELVRLLHAHPEVEIACVTARQNAGEEMASLFPSLFREIDLVCEGGDPARPAKESDIVFTALPHQAAMEVVPGLLEYGSRVVDLSADYRLRDVDVYRRWYQEHTSADLLPEAVYGLPELNRDQVRSARLVANPGCYPTSVALALSPLLREKLIDHRTLVADCKSGTSGAGRAAKVGSLFCEVNEGFKPYGVGAHRHTPEIEQTLSAVAGEDVRLTFTPHLLPINRGILSTCYALALGDVDTTSLRSLYQQTYASERFVRLLPQGSWPNVSNVRGSNFCDINLMFDARTNRVIVVAAIDNLVKGAAGQAVQNMNLMLGFEESLGLTQLALFP</sequence>
<dbReference type="PROSITE" id="PS01224">
    <property type="entry name" value="ARGC"/>
    <property type="match status" value="1"/>
</dbReference>
<evidence type="ECO:0000256" key="3">
    <source>
        <dbReference type="ARBA" id="ARBA00022605"/>
    </source>
</evidence>
<dbReference type="GO" id="GO:0003942">
    <property type="term" value="F:N-acetyl-gamma-glutamyl-phosphate reductase activity"/>
    <property type="evidence" value="ECO:0007669"/>
    <property type="project" value="UniProtKB-UniRule"/>
</dbReference>
<dbReference type="InterPro" id="IPR000706">
    <property type="entry name" value="AGPR_type-1"/>
</dbReference>
<evidence type="ECO:0000256" key="2">
    <source>
        <dbReference type="ARBA" id="ARBA00022571"/>
    </source>
</evidence>
<feature type="domain" description="Semialdehyde dehydrogenase NAD-binding" evidence="9">
    <location>
        <begin position="3"/>
        <end position="141"/>
    </location>
</feature>
<dbReference type="RefSeq" id="WP_040200798.1">
    <property type="nucleotide sequence ID" value="NZ_CP010311.1"/>
</dbReference>
<evidence type="ECO:0000256" key="8">
    <source>
        <dbReference type="PROSITE-ProRule" id="PRU10010"/>
    </source>
</evidence>
<dbReference type="GO" id="GO:0005737">
    <property type="term" value="C:cytoplasm"/>
    <property type="evidence" value="ECO:0007669"/>
    <property type="project" value="UniProtKB-SubCell"/>
</dbReference>
<dbReference type="AlphaFoldDB" id="A0A0B5FFN1"/>
<dbReference type="KEGG" id="gsb:GSUB_10855"/>
<keyword evidence="4 7" id="KW-0521">NADP</keyword>
<comment type="similarity">
    <text evidence="7">Belongs to the NAGSA dehydrogenase family. Type 1 subfamily.</text>
</comment>
<dbReference type="EMBL" id="CP010311">
    <property type="protein sequence ID" value="AJF06957.1"/>
    <property type="molecule type" value="Genomic_DNA"/>
</dbReference>
<dbReference type="OrthoDB" id="9801289at2"/>
<dbReference type="HOGENOM" id="CLU_006384_0_1_7"/>
<dbReference type="PANTHER" id="PTHR32338">
    <property type="entry name" value="N-ACETYL-GAMMA-GLUTAMYL-PHOSPHATE REDUCTASE, CHLOROPLASTIC-RELATED-RELATED"/>
    <property type="match status" value="1"/>
</dbReference>
<dbReference type="NCBIfam" id="TIGR01850">
    <property type="entry name" value="argC"/>
    <property type="match status" value="1"/>
</dbReference>
<evidence type="ECO:0000313" key="11">
    <source>
        <dbReference type="Proteomes" id="UP000035036"/>
    </source>
</evidence>
<feature type="active site" evidence="7 8">
    <location>
        <position position="149"/>
    </location>
</feature>
<keyword evidence="7" id="KW-0963">Cytoplasm</keyword>
<dbReference type="SMART" id="SM00859">
    <property type="entry name" value="Semialdhyde_dh"/>
    <property type="match status" value="1"/>
</dbReference>
<keyword evidence="11" id="KW-1185">Reference proteome</keyword>
<accession>A0A0B5FFN1</accession>
<dbReference type="STRING" id="483547.GSUB_10855"/>
<dbReference type="GO" id="GO:0051287">
    <property type="term" value="F:NAD binding"/>
    <property type="evidence" value="ECO:0007669"/>
    <property type="project" value="InterPro"/>
</dbReference>
<protein>
    <recommendedName>
        <fullName evidence="7">N-acetyl-gamma-glutamyl-phosphate reductase</fullName>
        <shortName evidence="7">AGPR</shortName>
        <ecNumber evidence="7">1.2.1.38</ecNumber>
    </recommendedName>
    <alternativeName>
        <fullName evidence="7">N-acetyl-glutamate semialdehyde dehydrogenase</fullName>
        <shortName evidence="7">NAGSA dehydrogenase</shortName>
    </alternativeName>
</protein>
<proteinExistence type="inferred from homology"/>
<reference evidence="10 11" key="1">
    <citation type="journal article" date="2015" name="Genome Announc.">
        <title>Genomes of Geoalkalibacter ferrihydriticus Z-0531T and Geoalkalibacter subterraneus Red1T, Two Haloalkaliphilic Metal-Reducing Deltaproteobacteria.</title>
        <authorList>
            <person name="Badalamenti J.P."/>
            <person name="Krajmalnik-Brown R."/>
            <person name="Torres C.I."/>
            <person name="Bond D.R."/>
        </authorList>
    </citation>
    <scope>NUCLEOTIDE SEQUENCE [LARGE SCALE GENOMIC DNA]</scope>
    <source>
        <strain evidence="10 11">Red1</strain>
    </source>
</reference>
<gene>
    <name evidence="7 10" type="primary">argC</name>
    <name evidence="10" type="ORF">GSUB_10855</name>
</gene>
<evidence type="ECO:0000259" key="9">
    <source>
        <dbReference type="SMART" id="SM00859"/>
    </source>
</evidence>
<comment type="pathway">
    <text evidence="1 7">Amino-acid biosynthesis; L-arginine biosynthesis; N(2)-acetyl-L-ornithine from L-glutamate: step 3/4.</text>
</comment>
<dbReference type="FunFam" id="3.30.360.10:FF:000014">
    <property type="entry name" value="N-acetyl-gamma-glutamyl-phosphate reductase"/>
    <property type="match status" value="1"/>
</dbReference>
<dbReference type="InterPro" id="IPR036291">
    <property type="entry name" value="NAD(P)-bd_dom_sf"/>
</dbReference>
<dbReference type="SUPFAM" id="SSF55347">
    <property type="entry name" value="Glyceraldehyde-3-phosphate dehydrogenase-like, C-terminal domain"/>
    <property type="match status" value="1"/>
</dbReference>
<keyword evidence="5 7" id="KW-0560">Oxidoreductase</keyword>
<organism evidence="10 11">
    <name type="scientific">Geoalkalibacter subterraneus</name>
    <dbReference type="NCBI Taxonomy" id="483547"/>
    <lineage>
        <taxon>Bacteria</taxon>
        <taxon>Pseudomonadati</taxon>
        <taxon>Thermodesulfobacteriota</taxon>
        <taxon>Desulfuromonadia</taxon>
        <taxon>Desulfuromonadales</taxon>
        <taxon>Geoalkalibacteraceae</taxon>
        <taxon>Geoalkalibacter</taxon>
    </lineage>
</organism>
<evidence type="ECO:0000256" key="1">
    <source>
        <dbReference type="ARBA" id="ARBA00004862"/>
    </source>
</evidence>
<dbReference type="Pfam" id="PF01118">
    <property type="entry name" value="Semialdhyde_dh"/>
    <property type="match status" value="1"/>
</dbReference>
<dbReference type="Pfam" id="PF22698">
    <property type="entry name" value="Semialdhyde_dhC_1"/>
    <property type="match status" value="1"/>
</dbReference>
<dbReference type="InterPro" id="IPR050085">
    <property type="entry name" value="AGPR"/>
</dbReference>
<evidence type="ECO:0000313" key="10">
    <source>
        <dbReference type="EMBL" id="AJF06957.1"/>
    </source>
</evidence>
<dbReference type="InterPro" id="IPR023013">
    <property type="entry name" value="AGPR_AS"/>
</dbReference>
<evidence type="ECO:0000256" key="7">
    <source>
        <dbReference type="HAMAP-Rule" id="MF_00150"/>
    </source>
</evidence>
<dbReference type="InterPro" id="IPR058924">
    <property type="entry name" value="AGPR_dimerisation_dom"/>
</dbReference>
<evidence type="ECO:0000256" key="6">
    <source>
        <dbReference type="ARBA" id="ARBA00050557"/>
    </source>
</evidence>
<name>A0A0B5FFN1_9BACT</name>